<evidence type="ECO:0000313" key="2">
    <source>
        <dbReference type="EMBL" id="RWR91858.1"/>
    </source>
</evidence>
<evidence type="ECO:0000256" key="1">
    <source>
        <dbReference type="SAM" id="MobiDB-lite"/>
    </source>
</evidence>
<keyword evidence="3" id="KW-1185">Reference proteome</keyword>
<comment type="caution">
    <text evidence="2">The sequence shown here is derived from an EMBL/GenBank/DDBJ whole genome shotgun (WGS) entry which is preliminary data.</text>
</comment>
<protein>
    <submittedName>
        <fullName evidence="2">Uncharacterized protein</fullName>
    </submittedName>
</protein>
<sequence length="187" mass="20894">MQPSSPLQSPEQSRHSVLRLAPSPPGSPPLPFLLSPPLLFSFPFPCFFSLLFSPSPVLFPSYFPPFYFVGMTEVTELKSQKVTWQNEGKGLTRISNHHLTPILQAITSSKSTKPILTAKAVHHEPSHQNPTPPKKPSHHHQTGRRTPTHPKKLEPQHKQPQQNPLLCPSENHTRSRTCHARGPSPTV</sequence>
<feature type="region of interest" description="Disordered" evidence="1">
    <location>
        <begin position="1"/>
        <end position="21"/>
    </location>
</feature>
<accession>A0A443PM67</accession>
<gene>
    <name evidence="2" type="ORF">CKAN_02103500</name>
</gene>
<dbReference type="AlphaFoldDB" id="A0A443PM67"/>
<dbReference type="EMBL" id="QPKB01000009">
    <property type="protein sequence ID" value="RWR91858.1"/>
    <property type="molecule type" value="Genomic_DNA"/>
</dbReference>
<dbReference type="Proteomes" id="UP000283530">
    <property type="component" value="Unassembled WGS sequence"/>
</dbReference>
<proteinExistence type="predicted"/>
<feature type="compositionally biased region" description="Low complexity" evidence="1">
    <location>
        <begin position="1"/>
        <end position="11"/>
    </location>
</feature>
<feature type="region of interest" description="Disordered" evidence="1">
    <location>
        <begin position="121"/>
        <end position="187"/>
    </location>
</feature>
<name>A0A443PM67_9MAGN</name>
<feature type="compositionally biased region" description="Basic residues" evidence="1">
    <location>
        <begin position="135"/>
        <end position="150"/>
    </location>
</feature>
<evidence type="ECO:0000313" key="3">
    <source>
        <dbReference type="Proteomes" id="UP000283530"/>
    </source>
</evidence>
<organism evidence="2 3">
    <name type="scientific">Cinnamomum micranthum f. kanehirae</name>
    <dbReference type="NCBI Taxonomy" id="337451"/>
    <lineage>
        <taxon>Eukaryota</taxon>
        <taxon>Viridiplantae</taxon>
        <taxon>Streptophyta</taxon>
        <taxon>Embryophyta</taxon>
        <taxon>Tracheophyta</taxon>
        <taxon>Spermatophyta</taxon>
        <taxon>Magnoliopsida</taxon>
        <taxon>Magnoliidae</taxon>
        <taxon>Laurales</taxon>
        <taxon>Lauraceae</taxon>
        <taxon>Cinnamomum</taxon>
    </lineage>
</organism>
<reference evidence="2 3" key="1">
    <citation type="journal article" date="2019" name="Nat. Plants">
        <title>Stout camphor tree genome fills gaps in understanding of flowering plant genome evolution.</title>
        <authorList>
            <person name="Chaw S.M."/>
            <person name="Liu Y.C."/>
            <person name="Wu Y.W."/>
            <person name="Wang H.Y."/>
            <person name="Lin C.I."/>
            <person name="Wu C.S."/>
            <person name="Ke H.M."/>
            <person name="Chang L.Y."/>
            <person name="Hsu C.Y."/>
            <person name="Yang H.T."/>
            <person name="Sudianto E."/>
            <person name="Hsu M.H."/>
            <person name="Wu K.P."/>
            <person name="Wang L.N."/>
            <person name="Leebens-Mack J.H."/>
            <person name="Tsai I.J."/>
        </authorList>
    </citation>
    <scope>NUCLEOTIDE SEQUENCE [LARGE SCALE GENOMIC DNA]</scope>
    <source>
        <strain evidence="3">cv. Chaw 1501</strain>
        <tissue evidence="2">Young leaves</tissue>
    </source>
</reference>